<dbReference type="EMBL" id="NQVE01000143">
    <property type="protein sequence ID" value="RAL44460.1"/>
    <property type="molecule type" value="Genomic_DNA"/>
</dbReference>
<proteinExistence type="predicted"/>
<name>A0A328DGU3_9ASTE</name>
<organism evidence="2 3">
    <name type="scientific">Cuscuta australis</name>
    <dbReference type="NCBI Taxonomy" id="267555"/>
    <lineage>
        <taxon>Eukaryota</taxon>
        <taxon>Viridiplantae</taxon>
        <taxon>Streptophyta</taxon>
        <taxon>Embryophyta</taxon>
        <taxon>Tracheophyta</taxon>
        <taxon>Spermatophyta</taxon>
        <taxon>Magnoliopsida</taxon>
        <taxon>eudicotyledons</taxon>
        <taxon>Gunneridae</taxon>
        <taxon>Pentapetalae</taxon>
        <taxon>asterids</taxon>
        <taxon>lamiids</taxon>
        <taxon>Solanales</taxon>
        <taxon>Convolvulaceae</taxon>
        <taxon>Cuscuteae</taxon>
        <taxon>Cuscuta</taxon>
        <taxon>Cuscuta subgen. Grammica</taxon>
        <taxon>Cuscuta sect. Cleistogrammica</taxon>
    </lineage>
</organism>
<sequence>MSNSSYSLFSMSNNLLPHQSNECGGDGGAADEGGAGRRWWGDSDGEGALRFDGGDVADMVKGWSEKRAVMGLETMMGLAATRRGEAAVVLGGV</sequence>
<dbReference type="Proteomes" id="UP000249390">
    <property type="component" value="Unassembled WGS sequence"/>
</dbReference>
<accession>A0A328DGU3</accession>
<evidence type="ECO:0000256" key="1">
    <source>
        <dbReference type="SAM" id="MobiDB-lite"/>
    </source>
</evidence>
<dbReference type="AlphaFoldDB" id="A0A328DGU3"/>
<reference evidence="2 3" key="1">
    <citation type="submission" date="2018-06" db="EMBL/GenBank/DDBJ databases">
        <title>The Genome of Cuscuta australis (Dodder) Provides Insight into the Evolution of Plant Parasitism.</title>
        <authorList>
            <person name="Liu H."/>
        </authorList>
    </citation>
    <scope>NUCLEOTIDE SEQUENCE [LARGE SCALE GENOMIC DNA]</scope>
    <source>
        <strain evidence="3">cv. Yunnan</strain>
        <tissue evidence="2">Vines</tissue>
    </source>
</reference>
<feature type="compositionally biased region" description="Gly residues" evidence="1">
    <location>
        <begin position="24"/>
        <end position="33"/>
    </location>
</feature>
<gene>
    <name evidence="2" type="ORF">DM860_011737</name>
</gene>
<comment type="caution">
    <text evidence="2">The sequence shown here is derived from an EMBL/GenBank/DDBJ whole genome shotgun (WGS) entry which is preliminary data.</text>
</comment>
<protein>
    <submittedName>
        <fullName evidence="2">Uncharacterized protein</fullName>
    </submittedName>
</protein>
<evidence type="ECO:0000313" key="3">
    <source>
        <dbReference type="Proteomes" id="UP000249390"/>
    </source>
</evidence>
<evidence type="ECO:0000313" key="2">
    <source>
        <dbReference type="EMBL" id="RAL44460.1"/>
    </source>
</evidence>
<keyword evidence="3" id="KW-1185">Reference proteome</keyword>
<feature type="region of interest" description="Disordered" evidence="1">
    <location>
        <begin position="19"/>
        <end position="41"/>
    </location>
</feature>